<dbReference type="EMBL" id="JACIDY010000020">
    <property type="protein sequence ID" value="MBB3941771.1"/>
    <property type="molecule type" value="Genomic_DNA"/>
</dbReference>
<proteinExistence type="predicted"/>
<dbReference type="NCBIfam" id="NF047595">
    <property type="entry name" value="IS66_ISRel24_TnpA"/>
    <property type="match status" value="1"/>
</dbReference>
<evidence type="ECO:0000313" key="1">
    <source>
        <dbReference type="EMBL" id="MBB3941771.1"/>
    </source>
</evidence>
<dbReference type="Pfam" id="PF01527">
    <property type="entry name" value="HTH_Tnp_1"/>
    <property type="match status" value="1"/>
</dbReference>
<dbReference type="RefSeq" id="WP_246388990.1">
    <property type="nucleotide sequence ID" value="NZ_JACIDY010000020.1"/>
</dbReference>
<dbReference type="InterPro" id="IPR010921">
    <property type="entry name" value="Trp_repressor/repl_initiator"/>
</dbReference>
<name>A0A7W6C8Z2_9SPHN</name>
<dbReference type="PANTHER" id="PTHR37936:SF3">
    <property type="entry name" value="TRANSPOSASE INSC FOR INSERTION ELEMENT IS2A-RELATED"/>
    <property type="match status" value="1"/>
</dbReference>
<dbReference type="GO" id="GO:0043565">
    <property type="term" value="F:sequence-specific DNA binding"/>
    <property type="evidence" value="ECO:0007669"/>
    <property type="project" value="InterPro"/>
</dbReference>
<protein>
    <submittedName>
        <fullName evidence="1">Transposase</fullName>
    </submittedName>
</protein>
<dbReference type="SUPFAM" id="SSF48295">
    <property type="entry name" value="TrpR-like"/>
    <property type="match status" value="1"/>
</dbReference>
<sequence>MALPKESGLERIEIITGVERRRRYSDAERAAVLERCDEPGATIVGVAKLLGISPSLIHNWKRLRREAAKIASEPMQFIPYGTVPEQPARAVSPVMSVPMPAAPAVPQGPTLAEELVRPYPGARPGGIDIDLRNGIRLAVDSYVNEKALARVLRALREAS</sequence>
<dbReference type="PANTHER" id="PTHR37936">
    <property type="entry name" value="TRANSPOSASE INSC FOR INSERTION ELEMENT IS2A-RELATED"/>
    <property type="match status" value="1"/>
</dbReference>
<evidence type="ECO:0000313" key="2">
    <source>
        <dbReference type="Proteomes" id="UP000561459"/>
    </source>
</evidence>
<organism evidence="1 2">
    <name type="scientific">Novosphingobium fluoreni</name>
    <dbReference type="NCBI Taxonomy" id="1391222"/>
    <lineage>
        <taxon>Bacteria</taxon>
        <taxon>Pseudomonadati</taxon>
        <taxon>Pseudomonadota</taxon>
        <taxon>Alphaproteobacteria</taxon>
        <taxon>Sphingomonadales</taxon>
        <taxon>Sphingomonadaceae</taxon>
        <taxon>Novosphingobium</taxon>
    </lineage>
</organism>
<dbReference type="Proteomes" id="UP000561459">
    <property type="component" value="Unassembled WGS sequence"/>
</dbReference>
<accession>A0A7W6C8Z2</accession>
<keyword evidence="2" id="KW-1185">Reference proteome</keyword>
<comment type="caution">
    <text evidence="1">The sequence shown here is derived from an EMBL/GenBank/DDBJ whole genome shotgun (WGS) entry which is preliminary data.</text>
</comment>
<reference evidence="1 2" key="1">
    <citation type="submission" date="2020-08" db="EMBL/GenBank/DDBJ databases">
        <title>Genomic Encyclopedia of Type Strains, Phase IV (KMG-IV): sequencing the most valuable type-strain genomes for metagenomic binning, comparative biology and taxonomic classification.</title>
        <authorList>
            <person name="Goeker M."/>
        </authorList>
    </citation>
    <scope>NUCLEOTIDE SEQUENCE [LARGE SCALE GENOMIC DNA]</scope>
    <source>
        <strain evidence="1 2">DSM 27568</strain>
    </source>
</reference>
<dbReference type="AlphaFoldDB" id="A0A7W6C8Z2"/>
<dbReference type="GO" id="GO:0004803">
    <property type="term" value="F:transposase activity"/>
    <property type="evidence" value="ECO:0007669"/>
    <property type="project" value="InterPro"/>
</dbReference>
<gene>
    <name evidence="1" type="ORF">GGR39_003452</name>
</gene>
<dbReference type="InterPro" id="IPR002514">
    <property type="entry name" value="Transposase_8"/>
</dbReference>
<dbReference type="GO" id="GO:0006313">
    <property type="term" value="P:DNA transposition"/>
    <property type="evidence" value="ECO:0007669"/>
    <property type="project" value="InterPro"/>
</dbReference>